<dbReference type="InterPro" id="IPR002611">
    <property type="entry name" value="IstB_ATP-bd"/>
</dbReference>
<protein>
    <submittedName>
        <fullName evidence="2">ATP-binding protein</fullName>
    </submittedName>
</protein>
<evidence type="ECO:0000313" key="3">
    <source>
        <dbReference type="Proteomes" id="UP001216907"/>
    </source>
</evidence>
<keyword evidence="2" id="KW-0547">Nucleotide-binding</keyword>
<proteinExistence type="predicted"/>
<comment type="caution">
    <text evidence="2">The sequence shown here is derived from an EMBL/GenBank/DDBJ whole genome shotgun (WGS) entry which is preliminary data.</text>
</comment>
<organism evidence="2 3">
    <name type="scientific">Paludisphaera mucosa</name>
    <dbReference type="NCBI Taxonomy" id="3030827"/>
    <lineage>
        <taxon>Bacteria</taxon>
        <taxon>Pseudomonadati</taxon>
        <taxon>Planctomycetota</taxon>
        <taxon>Planctomycetia</taxon>
        <taxon>Isosphaerales</taxon>
        <taxon>Isosphaeraceae</taxon>
        <taxon>Paludisphaera</taxon>
    </lineage>
</organism>
<sequence length="120" mass="13060">MRSQLTKLDLLILDDLGYVPASKAGADLLFDVIGTAYGRTSVIVTTSLSFEQWPEVLLSERLTEAALDRLRNRRQILETGAGSYRLRDAEGPSPFAGRRAGFAQGGDTAVHRRQAIGQVA</sequence>
<reference evidence="2 3" key="1">
    <citation type="submission" date="2023-03" db="EMBL/GenBank/DDBJ databases">
        <title>Paludisphaera mucosa sp. nov. a novel planctomycete from northern fen.</title>
        <authorList>
            <person name="Ivanova A."/>
        </authorList>
    </citation>
    <scope>NUCLEOTIDE SEQUENCE [LARGE SCALE GENOMIC DNA]</scope>
    <source>
        <strain evidence="2 3">Pla2</strain>
    </source>
</reference>
<dbReference type="SUPFAM" id="SSF52540">
    <property type="entry name" value="P-loop containing nucleoside triphosphate hydrolases"/>
    <property type="match status" value="1"/>
</dbReference>
<dbReference type="Pfam" id="PF01695">
    <property type="entry name" value="IstB_IS21"/>
    <property type="match status" value="1"/>
</dbReference>
<dbReference type="GO" id="GO:0005524">
    <property type="term" value="F:ATP binding"/>
    <property type="evidence" value="ECO:0007669"/>
    <property type="project" value="UniProtKB-KW"/>
</dbReference>
<evidence type="ECO:0000313" key="2">
    <source>
        <dbReference type="EMBL" id="MDG3007582.1"/>
    </source>
</evidence>
<dbReference type="EMBL" id="JARRAG010000002">
    <property type="protein sequence ID" value="MDG3007582.1"/>
    <property type="molecule type" value="Genomic_DNA"/>
</dbReference>
<name>A0ABT6FJ24_9BACT</name>
<dbReference type="Proteomes" id="UP001216907">
    <property type="component" value="Unassembled WGS sequence"/>
</dbReference>
<dbReference type="Gene3D" id="3.40.50.300">
    <property type="entry name" value="P-loop containing nucleotide triphosphate hydrolases"/>
    <property type="match status" value="1"/>
</dbReference>
<evidence type="ECO:0000259" key="1">
    <source>
        <dbReference type="Pfam" id="PF01695"/>
    </source>
</evidence>
<keyword evidence="2" id="KW-0067">ATP-binding</keyword>
<dbReference type="InterPro" id="IPR027417">
    <property type="entry name" value="P-loop_NTPase"/>
</dbReference>
<feature type="domain" description="IstB-like ATP-binding" evidence="1">
    <location>
        <begin position="4"/>
        <end position="88"/>
    </location>
</feature>
<gene>
    <name evidence="2" type="ORF">PZE19_27785</name>
</gene>
<keyword evidence="3" id="KW-1185">Reference proteome</keyword>
<accession>A0ABT6FJ24</accession>
<dbReference type="RefSeq" id="WP_277863859.1">
    <property type="nucleotide sequence ID" value="NZ_JARRAG010000002.1"/>
</dbReference>